<accession>A0A418ZW53</accession>
<dbReference type="EMBL" id="QZEV01000040">
    <property type="protein sequence ID" value="RJL04723.1"/>
    <property type="molecule type" value="Genomic_DNA"/>
</dbReference>
<sequence>MGAAEPAHVPPVIDHAARGHAMTLNRRHLLGLMAASLAAPAIARAQGLDIRPPARPVPDPRAVVARAGLPGRVSYALIGRGGEALALRQAAVPLAPASTMKAITALYALDRLGPDRRFRTQVIQSGDMMVLVGGGDPVLTTDELAQLAADLASAGHPAPARFAVWGGALPGLARIAGEQAEHLPYNPSISGMMLNFNRVHLGWSRVGVDYRMEVEARAASQSPRAYTVTAAPGDHAQLFTYRQDPGRESWTVSRAAMGRAGSRWLPVRLPELYAGDVFQTLCRARGLALPAPEIIDRLPEGRVLAHHDSPAVATLLRDMLRYSTNITAEALGLHASGAADLAGSGQAMQDWLGDLGRGMRLSDHSGLTDSSRIGTYAMARILDGPGRDLALAPLLRRNPMSDEPGTEARRRVAAKTGTLNFVSNLAGYVTAAGGDEGVFAIFCIDAARREGAIGQELPAGVSTWTRSAKEVQRDLLGAFAGRLA</sequence>
<dbReference type="PRINTS" id="PR00922">
    <property type="entry name" value="DADACBPTASE3"/>
</dbReference>
<reference evidence="3 4" key="1">
    <citation type="submission" date="2018-09" db="EMBL/GenBank/DDBJ databases">
        <title>Paracoccus onubensis nov. sp. a moderate halophilic bacterium isolated from Gruta de las Maravillas (Aracena, Spain).</title>
        <authorList>
            <person name="Jurado V."/>
            <person name="Gutierrez-Patricio S."/>
            <person name="Gonzalez-Pimentel J.L."/>
            <person name="Laiz L."/>
            <person name="Saiz-Jimenez C."/>
        </authorList>
    </citation>
    <scope>NUCLEOTIDE SEQUENCE [LARGE SCALE GENOMIC DNA]</scope>
    <source>
        <strain evidence="3 4">DSM 19484</strain>
    </source>
</reference>
<dbReference type="SUPFAM" id="SSF56601">
    <property type="entry name" value="beta-lactamase/transpeptidase-like"/>
    <property type="match status" value="1"/>
</dbReference>
<dbReference type="InterPro" id="IPR000667">
    <property type="entry name" value="Peptidase_S13"/>
</dbReference>
<dbReference type="Gene3D" id="3.40.710.10">
    <property type="entry name" value="DD-peptidase/beta-lactamase superfamily"/>
    <property type="match status" value="2"/>
</dbReference>
<evidence type="ECO:0000313" key="4">
    <source>
        <dbReference type="Proteomes" id="UP000285530"/>
    </source>
</evidence>
<dbReference type="PANTHER" id="PTHR30023:SF0">
    <property type="entry name" value="PENICILLIN-SENSITIVE CARBOXYPEPTIDASE A"/>
    <property type="match status" value="1"/>
</dbReference>
<gene>
    <name evidence="3" type="ORF">D3P06_09370</name>
</gene>
<dbReference type="Proteomes" id="UP000285530">
    <property type="component" value="Unassembled WGS sequence"/>
</dbReference>
<name>A0A418ZW53_9RHOB</name>
<dbReference type="GO" id="GO:0004185">
    <property type="term" value="F:serine-type carboxypeptidase activity"/>
    <property type="evidence" value="ECO:0007669"/>
    <property type="project" value="InterPro"/>
</dbReference>
<keyword evidence="4" id="KW-1185">Reference proteome</keyword>
<proteinExistence type="inferred from homology"/>
<dbReference type="OrthoDB" id="5372081at2"/>
<dbReference type="GO" id="GO:0000270">
    <property type="term" value="P:peptidoglycan metabolic process"/>
    <property type="evidence" value="ECO:0007669"/>
    <property type="project" value="TreeGrafter"/>
</dbReference>
<evidence type="ECO:0000256" key="2">
    <source>
        <dbReference type="ARBA" id="ARBA00022801"/>
    </source>
</evidence>
<protein>
    <submittedName>
        <fullName evidence="3">Peptidase S13</fullName>
    </submittedName>
</protein>
<comment type="caution">
    <text evidence="3">The sequence shown here is derived from an EMBL/GenBank/DDBJ whole genome shotgun (WGS) entry which is preliminary data.</text>
</comment>
<dbReference type="GO" id="GO:0006508">
    <property type="term" value="P:proteolysis"/>
    <property type="evidence" value="ECO:0007669"/>
    <property type="project" value="InterPro"/>
</dbReference>
<comment type="similarity">
    <text evidence="1">Belongs to the peptidase S13 family.</text>
</comment>
<dbReference type="AlphaFoldDB" id="A0A418ZW53"/>
<evidence type="ECO:0000256" key="1">
    <source>
        <dbReference type="ARBA" id="ARBA00006096"/>
    </source>
</evidence>
<dbReference type="PANTHER" id="PTHR30023">
    <property type="entry name" value="D-ALANYL-D-ALANINE CARBOXYPEPTIDASE"/>
    <property type="match status" value="1"/>
</dbReference>
<dbReference type="InterPro" id="IPR012338">
    <property type="entry name" value="Beta-lactam/transpept-like"/>
</dbReference>
<evidence type="ECO:0000313" key="3">
    <source>
        <dbReference type="EMBL" id="RJL04723.1"/>
    </source>
</evidence>
<dbReference type="Pfam" id="PF02113">
    <property type="entry name" value="Peptidase_S13"/>
    <property type="match status" value="1"/>
</dbReference>
<keyword evidence="2" id="KW-0378">Hydrolase</keyword>
<organism evidence="3 4">
    <name type="scientific">Paracoccus aestuarii</name>
    <dbReference type="NCBI Taxonomy" id="453842"/>
    <lineage>
        <taxon>Bacteria</taxon>
        <taxon>Pseudomonadati</taxon>
        <taxon>Pseudomonadota</taxon>
        <taxon>Alphaproteobacteria</taxon>
        <taxon>Rhodobacterales</taxon>
        <taxon>Paracoccaceae</taxon>
        <taxon>Paracoccus</taxon>
    </lineage>
</organism>